<dbReference type="Gene3D" id="1.50.10.10">
    <property type="match status" value="2"/>
</dbReference>
<dbReference type="PANTHER" id="PTHR10412">
    <property type="entry name" value="MANNOSYL-OLIGOSACCHARIDE GLUCOSIDASE"/>
    <property type="match status" value="1"/>
</dbReference>
<comment type="caution">
    <text evidence="2">The sequence shown here is derived from an EMBL/GenBank/DDBJ whole genome shotgun (WGS) entry which is preliminary data.</text>
</comment>
<reference evidence="2 3" key="1">
    <citation type="submission" date="2019-03" db="EMBL/GenBank/DDBJ databases">
        <title>Genomic Encyclopedia of Type Strains, Phase III (KMG-III): the genomes of soil and plant-associated and newly described type strains.</title>
        <authorList>
            <person name="Whitman W."/>
        </authorList>
    </citation>
    <scope>NUCLEOTIDE SEQUENCE [LARGE SCALE GENOMIC DNA]</scope>
    <source>
        <strain evidence="2 3">VKM Ac-2570</strain>
    </source>
</reference>
<dbReference type="InterPro" id="IPR054491">
    <property type="entry name" value="MGH1-like_GH"/>
</dbReference>
<dbReference type="Pfam" id="PF22422">
    <property type="entry name" value="MGH1-like_GH"/>
    <property type="match status" value="1"/>
</dbReference>
<dbReference type="Proteomes" id="UP000295447">
    <property type="component" value="Unassembled WGS sequence"/>
</dbReference>
<sequence length="884" mass="99186">MSQPSVSDEWRLWGPYLSERQWGTVREDYSADGEAWSYLPYDHARSRAYRWGEDGLAGFSDREQRLCIGLALWNGRDSMLKERPFGLTGAEANHGEDVKDYWWYLDAIPNHAWNRWRYHYPQAAFPYDDLRAENGRRGKQDPEYELLDTGVFDDDRYWIVEVQYAKATPTDLLMTVQITNAGPETATIHVLPTAWFRNTWSWDPTELRPELAAGDSSIRISHPSLGELELLAGPDPDGVAPTLLFCENETNTQRLYGVPGTTPYPKDGINDHVLTGAGTVNPARQGTKAAAWYRADVAPKATIELRLRLRPAGSDPATALGQDFDDVIATRRAEADSFYAGLTPPAAPPDEAMVMRPAFAGMLWSKQLYYYDVARWLDGDPGQPEPPASRRAGRNSRWRTFNSFDVMSMPDKWEYPWFASWDLAFHCIALAHVDPDFAKDQLLLVCREWFQHPNGALPAYEWDFGDVNPPVQAFAALEVFAIDGGRDLDFLSRIFDKLLVNFTWWVNREDADGSNLFEGGFLGLDNIGPLDRSHLPVGGVLEQSDAAGWMAMYALAMTTIAAILDRTGHRPARDLVDKFLEHFAEIRTAMTTQGMWDETDGLFYDQIAVPGGGVVPVRVHSMVGIIPLLAVAVVDELYLEQSIAPGKQFADFLDRQGLGDLENLAKARVLRGDPGRRRLLVGAAGVEQVLRLFERLFDPGEFLSPNGLRSLSAFHRDHPYTIDVEGVRATVDYEPAESTTDMFGGNSNWRGPVWFPLNFLAAEALGRYHRFFGDDLTIEYPTGSGVHQTLGTIADDLRTRLVSIFLPGLDGRRPCFGGVEKLQRDPNWRNNLMFHEYFHGDNAAGLGATHQTGWTGIVADIIRRRHGVVPSIDDVLRSLSERQS</sequence>
<accession>A0A4R8A1S6</accession>
<protein>
    <recommendedName>
        <fullName evidence="1">Mannosylglycerate hydrolase MGH1-like glycoside hydrolase domain-containing protein</fullName>
    </recommendedName>
</protein>
<evidence type="ECO:0000313" key="3">
    <source>
        <dbReference type="Proteomes" id="UP000295447"/>
    </source>
</evidence>
<dbReference type="AlphaFoldDB" id="A0A4R8A1S6"/>
<dbReference type="InterPro" id="IPR008928">
    <property type="entry name" value="6-hairpin_glycosidase_sf"/>
</dbReference>
<dbReference type="GO" id="GO:0004573">
    <property type="term" value="F:Glc3Man9GlcNAc2 oligosaccharide glucosidase activity"/>
    <property type="evidence" value="ECO:0007669"/>
    <property type="project" value="InterPro"/>
</dbReference>
<dbReference type="RefSeq" id="WP_202874539.1">
    <property type="nucleotide sequence ID" value="NZ_SODF01000001.1"/>
</dbReference>
<evidence type="ECO:0000259" key="1">
    <source>
        <dbReference type="Pfam" id="PF22422"/>
    </source>
</evidence>
<dbReference type="PANTHER" id="PTHR10412:SF10">
    <property type="entry name" value="GLYCOSYL HYDROLASE FAMILY 63 C-TERMINAL DOMAIN-CONTAINING PROTEIN"/>
    <property type="match status" value="1"/>
</dbReference>
<dbReference type="InterPro" id="IPR012341">
    <property type="entry name" value="6hp_glycosidase-like_sf"/>
</dbReference>
<feature type="domain" description="Mannosylglycerate hydrolase MGH1-like glycoside hydrolase" evidence="1">
    <location>
        <begin position="415"/>
        <end position="517"/>
    </location>
</feature>
<dbReference type="SUPFAM" id="SSF48208">
    <property type="entry name" value="Six-hairpin glycosidases"/>
    <property type="match status" value="1"/>
</dbReference>
<dbReference type="EMBL" id="SODF01000001">
    <property type="protein sequence ID" value="TDW24372.1"/>
    <property type="molecule type" value="Genomic_DNA"/>
</dbReference>
<dbReference type="InterPro" id="IPR004888">
    <property type="entry name" value="Glycoside_hydrolase_63"/>
</dbReference>
<keyword evidence="3" id="KW-1185">Reference proteome</keyword>
<gene>
    <name evidence="2" type="ORF">EV650_3251</name>
</gene>
<proteinExistence type="predicted"/>
<name>A0A4R8A1S6_9ACTN</name>
<organism evidence="2 3">
    <name type="scientific">Kribbella kalugense</name>
    <dbReference type="NCBI Taxonomy" id="2512221"/>
    <lineage>
        <taxon>Bacteria</taxon>
        <taxon>Bacillati</taxon>
        <taxon>Actinomycetota</taxon>
        <taxon>Actinomycetes</taxon>
        <taxon>Propionibacteriales</taxon>
        <taxon>Kribbellaceae</taxon>
        <taxon>Kribbella</taxon>
    </lineage>
</organism>
<dbReference type="GO" id="GO:0009311">
    <property type="term" value="P:oligosaccharide metabolic process"/>
    <property type="evidence" value="ECO:0007669"/>
    <property type="project" value="InterPro"/>
</dbReference>
<evidence type="ECO:0000313" key="2">
    <source>
        <dbReference type="EMBL" id="TDW24372.1"/>
    </source>
</evidence>